<evidence type="ECO:0000313" key="3">
    <source>
        <dbReference type="Proteomes" id="UP000294543"/>
    </source>
</evidence>
<dbReference type="EMBL" id="SMKP01000003">
    <property type="protein sequence ID" value="TDD26009.1"/>
    <property type="molecule type" value="Genomic_DNA"/>
</dbReference>
<dbReference type="AlphaFoldDB" id="A0A4R4X6W2"/>
<keyword evidence="1" id="KW-0812">Transmembrane</keyword>
<feature type="transmembrane region" description="Helical" evidence="1">
    <location>
        <begin position="158"/>
        <end position="178"/>
    </location>
</feature>
<evidence type="ECO:0000256" key="1">
    <source>
        <dbReference type="SAM" id="Phobius"/>
    </source>
</evidence>
<gene>
    <name evidence="2" type="ORF">E1294_01830</name>
</gene>
<reference evidence="2 3" key="1">
    <citation type="submission" date="2019-03" db="EMBL/GenBank/DDBJ databases">
        <title>Draft genome sequences of novel Actinobacteria.</title>
        <authorList>
            <person name="Sahin N."/>
            <person name="Ay H."/>
            <person name="Saygin H."/>
        </authorList>
    </citation>
    <scope>NUCLEOTIDE SEQUENCE [LARGE SCALE GENOMIC DNA]</scope>
    <source>
        <strain evidence="2 3">KC712</strain>
    </source>
</reference>
<dbReference type="RefSeq" id="WP_132503854.1">
    <property type="nucleotide sequence ID" value="NZ_SMKP01000003.1"/>
</dbReference>
<keyword evidence="3" id="KW-1185">Reference proteome</keyword>
<evidence type="ECO:0000313" key="2">
    <source>
        <dbReference type="EMBL" id="TDD26009.1"/>
    </source>
</evidence>
<protein>
    <recommendedName>
        <fullName evidence="4">DUF4386 family protein</fullName>
    </recommendedName>
</protein>
<feature type="transmembrane region" description="Helical" evidence="1">
    <location>
        <begin position="53"/>
        <end position="75"/>
    </location>
</feature>
<organism evidence="2 3">
    <name type="scientific">Nonomuraea diastatica</name>
    <dbReference type="NCBI Taxonomy" id="1848329"/>
    <lineage>
        <taxon>Bacteria</taxon>
        <taxon>Bacillati</taxon>
        <taxon>Actinomycetota</taxon>
        <taxon>Actinomycetes</taxon>
        <taxon>Streptosporangiales</taxon>
        <taxon>Streptosporangiaceae</taxon>
        <taxon>Nonomuraea</taxon>
    </lineage>
</organism>
<proteinExistence type="predicted"/>
<comment type="caution">
    <text evidence="2">The sequence shown here is derived from an EMBL/GenBank/DDBJ whole genome shotgun (WGS) entry which is preliminary data.</text>
</comment>
<feature type="transmembrane region" description="Helical" evidence="1">
    <location>
        <begin position="130"/>
        <end position="151"/>
    </location>
</feature>
<accession>A0A4R4X6W2</accession>
<evidence type="ECO:0008006" key="4">
    <source>
        <dbReference type="Google" id="ProtNLM"/>
    </source>
</evidence>
<dbReference type="OrthoDB" id="3294110at2"/>
<sequence length="238" mass="24523">MTITRMIPGRWVEGTGAVLGPLLLIAGVLTRIGEDDFFPGQLAAYAADPGRMAVSYALFTAGVVLLWPAATTLARRIAATHPGWARWGATLVVLGLFGRVFHAGVSHLAFQMVDELGLEAAQRAVADTYGAFHVFKAVSVCIVAGWIVLAIGAHRSKAFGSGALGVVRCVALALGHALPLGVLKGTGDPISLIALVGLAVALVPLGVGVLKDGPAPRWWGVALTVALVPGAYVLGMYG</sequence>
<feature type="transmembrane region" description="Helical" evidence="1">
    <location>
        <begin position="190"/>
        <end position="210"/>
    </location>
</feature>
<name>A0A4R4X6W2_9ACTN</name>
<keyword evidence="1" id="KW-1133">Transmembrane helix</keyword>
<feature type="transmembrane region" description="Helical" evidence="1">
    <location>
        <begin position="87"/>
        <end position="110"/>
    </location>
</feature>
<feature type="transmembrane region" description="Helical" evidence="1">
    <location>
        <begin position="12"/>
        <end position="33"/>
    </location>
</feature>
<keyword evidence="1" id="KW-0472">Membrane</keyword>
<dbReference type="Proteomes" id="UP000294543">
    <property type="component" value="Unassembled WGS sequence"/>
</dbReference>
<feature type="transmembrane region" description="Helical" evidence="1">
    <location>
        <begin position="217"/>
        <end position="237"/>
    </location>
</feature>